<organism evidence="1">
    <name type="scientific">Nocardia globerula</name>
    <dbReference type="NCBI Taxonomy" id="1818"/>
    <lineage>
        <taxon>Bacteria</taxon>
        <taxon>Bacillati</taxon>
        <taxon>Actinomycetota</taxon>
        <taxon>Actinomycetes</taxon>
        <taxon>Mycobacteriales</taxon>
        <taxon>Nocardiaceae</taxon>
        <taxon>Nocardia</taxon>
    </lineage>
</organism>
<dbReference type="InterPro" id="IPR005240">
    <property type="entry name" value="DUF389"/>
</dbReference>
<reference evidence="1" key="1">
    <citation type="submission" date="2019-07" db="EMBL/GenBank/DDBJ databases">
        <title>Genomic Encyclopedia of Type Strains, Phase IV (KMG-IV): sequencing the most valuable type-strain genomes for metagenomic binning, comparative biology and taxonomic classification.</title>
        <authorList>
            <person name="Goeker M."/>
        </authorList>
    </citation>
    <scope>NUCLEOTIDE SEQUENCE</scope>
    <source>
        <strain evidence="1">DSM 44596</strain>
    </source>
</reference>
<evidence type="ECO:0000313" key="1">
    <source>
        <dbReference type="EMBL" id="TYQ02904.1"/>
    </source>
</evidence>
<accession>A0A652YM11</accession>
<dbReference type="Pfam" id="PF04087">
    <property type="entry name" value="DUF389"/>
    <property type="match status" value="1"/>
</dbReference>
<gene>
    <name evidence="1" type="ORF">FNL38_10553</name>
</gene>
<proteinExistence type="predicted"/>
<comment type="caution">
    <text evidence="1">The sequence shown here is derived from an EMBL/GenBank/DDBJ whole genome shotgun (WGS) entry which is preliminary data.</text>
</comment>
<dbReference type="PANTHER" id="PTHR20992:SF9">
    <property type="entry name" value="AT15442P-RELATED"/>
    <property type="match status" value="1"/>
</dbReference>
<protein>
    <submittedName>
        <fullName evidence="1">Putative hydrophobic protein (TIGR00271 family)</fullName>
    </submittedName>
</protein>
<dbReference type="EMBL" id="VNIQ01000005">
    <property type="protein sequence ID" value="TYQ02904.1"/>
    <property type="molecule type" value="Genomic_DNA"/>
</dbReference>
<name>A0A652YM11_NOCGL</name>
<dbReference type="PANTHER" id="PTHR20992">
    <property type="entry name" value="AT15442P-RELATED"/>
    <property type="match status" value="1"/>
</dbReference>
<dbReference type="AlphaFoldDB" id="A0A652YM11"/>
<sequence length="321" mass="33703">MLHLRVICPPERTEEVLGALEAECGATHIVVSRGIAIDPRGDVVQADVARESANDVIVAMQDLGIPEHGAVTLVPVETVLSAAARKAEHDAPGDGAETVVWEELLSRTREESTLNGLFVAFLTIACLLAAIGVVTDSPVTIVGAMVVGPEFGPLAALSVALVRRDRKLRRRSILALVVAFPVAMGITLLATFVVKFFDWMDVTTLESLHQVDFIYKVGPISFVVALLAGSAGMLALISAKSAALVGVFISVTTVPAAGFAVVAAANGEWRIAGLSSLQLAVNMLGIVTACTLVLWFKTRADEEFAAALKGISGLIGDEKAR</sequence>